<dbReference type="EMBL" id="JBJHQE010000006">
    <property type="protein sequence ID" value="MFK9080216.1"/>
    <property type="molecule type" value="Genomic_DNA"/>
</dbReference>
<accession>A0ACC7MNY6</accession>
<comment type="caution">
    <text evidence="1">The sequence shown here is derived from an EMBL/GenBank/DDBJ whole genome shotgun (WGS) entry which is preliminary data.</text>
</comment>
<evidence type="ECO:0000313" key="1">
    <source>
        <dbReference type="EMBL" id="MFK9080216.1"/>
    </source>
</evidence>
<dbReference type="Proteomes" id="UP001622950">
    <property type="component" value="Unassembled WGS sequence"/>
</dbReference>
<gene>
    <name evidence="1" type="ORF">ACJEBM_05965</name>
</gene>
<reference evidence="1" key="1">
    <citation type="submission" date="2024-11" db="EMBL/GenBank/DDBJ databases">
        <authorList>
            <person name="Lucas J.A."/>
        </authorList>
    </citation>
    <scope>NUCLEOTIDE SEQUENCE</scope>
    <source>
        <strain evidence="1">Z 8.8</strain>
    </source>
</reference>
<keyword evidence="2" id="KW-1185">Reference proteome</keyword>
<protein>
    <submittedName>
        <fullName evidence="1">Uncharacterized protein</fullName>
    </submittedName>
</protein>
<name>A0ACC7MNY6_9PSED</name>
<evidence type="ECO:0000313" key="2">
    <source>
        <dbReference type="Proteomes" id="UP001622950"/>
    </source>
</evidence>
<proteinExistence type="predicted"/>
<sequence>MDFLNFVQKGVEKSNKSLAAIVEVDEVFAKVNADLKRYTAGELKIDRRVSTIGQIATFTDGLAGINSDYLRYDRIMLSIKTPYGTFIEEVAGWKQRATGYPCILKFDGQELSCSNATHLLNGMSEFLASVGFGNAVNKLTKQASESGERKKHNQQKVGDSTHLTIVKKPIARAAATVVAKPAAKAAARPAAKAAAKPAAKAAAKPAAKAAAKPAAKAAAKPAVKAAAKPAVKAAAKPAVKAAAKPAAKAAAKPAKKAAAKPADKAAVKPAAKAAAKLATAKKPASTTVPTAEAYDGKVSPESQQKETRGVSSVE</sequence>
<organism evidence="1 2">
    <name type="scientific">Pseudomonas neuropathica</name>
    <dbReference type="NCBI Taxonomy" id="2730425"/>
    <lineage>
        <taxon>Bacteria</taxon>
        <taxon>Pseudomonadati</taxon>
        <taxon>Pseudomonadota</taxon>
        <taxon>Gammaproteobacteria</taxon>
        <taxon>Pseudomonadales</taxon>
        <taxon>Pseudomonadaceae</taxon>
        <taxon>Pseudomonas</taxon>
    </lineage>
</organism>